<evidence type="ECO:0000259" key="1">
    <source>
        <dbReference type="Pfam" id="PF03372"/>
    </source>
</evidence>
<gene>
    <name evidence="2" type="ORF">IMG5_157810</name>
</gene>
<feature type="non-terminal residue" evidence="2">
    <location>
        <position position="1"/>
    </location>
</feature>
<accession>G0QZL1</accession>
<dbReference type="Gene3D" id="3.60.10.10">
    <property type="entry name" value="Endonuclease/exonuclease/phosphatase"/>
    <property type="match status" value="1"/>
</dbReference>
<dbReference type="Proteomes" id="UP000008983">
    <property type="component" value="Unassembled WGS sequence"/>
</dbReference>
<evidence type="ECO:0000313" key="2">
    <source>
        <dbReference type="EMBL" id="EGR29342.1"/>
    </source>
</evidence>
<dbReference type="Pfam" id="PF03372">
    <property type="entry name" value="Exo_endo_phos"/>
    <property type="match status" value="1"/>
</dbReference>
<dbReference type="EMBL" id="GL984157">
    <property type="protein sequence ID" value="EGR29342.1"/>
    <property type="molecule type" value="Genomic_DNA"/>
</dbReference>
<dbReference type="OrthoDB" id="498125at2759"/>
<proteinExistence type="predicted"/>
<dbReference type="InterPro" id="IPR036691">
    <property type="entry name" value="Endo/exonu/phosph_ase_sf"/>
</dbReference>
<name>G0QZL1_ICHMU</name>
<dbReference type="AlphaFoldDB" id="G0QZL1"/>
<organism evidence="2 3">
    <name type="scientific">Ichthyophthirius multifiliis</name>
    <name type="common">White spot disease agent</name>
    <name type="synonym">Ich</name>
    <dbReference type="NCBI Taxonomy" id="5932"/>
    <lineage>
        <taxon>Eukaryota</taxon>
        <taxon>Sar</taxon>
        <taxon>Alveolata</taxon>
        <taxon>Ciliophora</taxon>
        <taxon>Intramacronucleata</taxon>
        <taxon>Oligohymenophorea</taxon>
        <taxon>Hymenostomatida</taxon>
        <taxon>Ophryoglenina</taxon>
        <taxon>Ichthyophthirius</taxon>
    </lineage>
</organism>
<dbReference type="RefSeq" id="XP_004030578.1">
    <property type="nucleotide sequence ID" value="XM_004030530.1"/>
</dbReference>
<dbReference type="STRING" id="857967.G0QZL1"/>
<sequence>LPKQSKLTQNFIKLPLKETPAVLPIESTNSPLGTGNIPADICKLKISAWNVNGLRAVLRRKDFQAYIENNNPDILCLNETKIDQEAFKKEKISSQIPPAYYQYWQISFQKILLFKYIQQIGISVNLHLRDILVQLYYQNSNLQVQKKIQIQKCIHKKVEYYKQNSRTFFQQQFTFQTQVMDLKDQIIGWVNLIEIFRIIQINQNQLKMQLFAVIQMQHICLLI</sequence>
<keyword evidence="3" id="KW-1185">Reference proteome</keyword>
<dbReference type="GeneID" id="14905446"/>
<evidence type="ECO:0000313" key="3">
    <source>
        <dbReference type="Proteomes" id="UP000008983"/>
    </source>
</evidence>
<protein>
    <recommendedName>
        <fullName evidence="1">Endonuclease/exonuclease/phosphatase domain-containing protein</fullName>
    </recommendedName>
</protein>
<feature type="domain" description="Endonuclease/exonuclease/phosphatase" evidence="1">
    <location>
        <begin position="49"/>
        <end position="102"/>
    </location>
</feature>
<dbReference type="InParanoid" id="G0QZL1"/>
<reference evidence="2 3" key="1">
    <citation type="submission" date="2011-07" db="EMBL/GenBank/DDBJ databases">
        <authorList>
            <person name="Coyne R."/>
            <person name="Brami D."/>
            <person name="Johnson J."/>
            <person name="Hostetler J."/>
            <person name="Hannick L."/>
            <person name="Clark T."/>
            <person name="Cassidy-Hanley D."/>
            <person name="Inman J."/>
        </authorList>
    </citation>
    <scope>NUCLEOTIDE SEQUENCE [LARGE SCALE GENOMIC DNA]</scope>
    <source>
        <strain evidence="2 3">G5</strain>
    </source>
</reference>
<dbReference type="InterPro" id="IPR005135">
    <property type="entry name" value="Endo/exonuclease/phosphatase"/>
</dbReference>
<dbReference type="SUPFAM" id="SSF56219">
    <property type="entry name" value="DNase I-like"/>
    <property type="match status" value="1"/>
</dbReference>
<dbReference type="eggNOG" id="KOG1294">
    <property type="taxonomic scope" value="Eukaryota"/>
</dbReference>
<dbReference type="GO" id="GO:0003824">
    <property type="term" value="F:catalytic activity"/>
    <property type="evidence" value="ECO:0007669"/>
    <property type="project" value="InterPro"/>
</dbReference>